<reference evidence="2" key="1">
    <citation type="submission" date="2018-02" db="EMBL/GenBank/DDBJ databases">
        <authorList>
            <person name="Hausmann B."/>
        </authorList>
    </citation>
    <scope>NUCLEOTIDE SEQUENCE [LARGE SCALE GENOMIC DNA]</scope>
    <source>
        <strain evidence="2">Peat soil MAG SbA1</strain>
    </source>
</reference>
<evidence type="ECO:0000313" key="2">
    <source>
        <dbReference type="Proteomes" id="UP000238701"/>
    </source>
</evidence>
<dbReference type="AlphaFoldDB" id="A0A2U3KJ90"/>
<evidence type="ECO:0000313" key="1">
    <source>
        <dbReference type="EMBL" id="SPF39739.1"/>
    </source>
</evidence>
<protein>
    <submittedName>
        <fullName evidence="1">Uncharacterized protein</fullName>
    </submittedName>
</protein>
<dbReference type="EMBL" id="OMOD01000121">
    <property type="protein sequence ID" value="SPF39739.1"/>
    <property type="molecule type" value="Genomic_DNA"/>
</dbReference>
<gene>
    <name evidence="1" type="ORF">SBA1_290099</name>
</gene>
<dbReference type="Proteomes" id="UP000238701">
    <property type="component" value="Unassembled WGS sequence"/>
</dbReference>
<organism evidence="1 2">
    <name type="scientific">Candidatus Sulfotelmatobacter kueseliae</name>
    <dbReference type="NCBI Taxonomy" id="2042962"/>
    <lineage>
        <taxon>Bacteria</taxon>
        <taxon>Pseudomonadati</taxon>
        <taxon>Acidobacteriota</taxon>
        <taxon>Terriglobia</taxon>
        <taxon>Terriglobales</taxon>
        <taxon>Candidatus Korobacteraceae</taxon>
        <taxon>Candidatus Sulfotelmatobacter</taxon>
    </lineage>
</organism>
<name>A0A2U3KJ90_9BACT</name>
<accession>A0A2U3KJ90</accession>
<proteinExistence type="predicted"/>
<sequence length="75" mass="8227">MTINPDYTHHGPMSAIAPVGLITVKDYNHSVKAGKPPARAEVAYDANCCGGDLRSFRNWPDRPPDLQEHTYHAPG</sequence>